<dbReference type="RefSeq" id="WP_358474981.1">
    <property type="nucleotide sequence ID" value="NZ_JBEZAE010000006.1"/>
</dbReference>
<proteinExistence type="predicted"/>
<sequence>MNLRSSWVAETGQTREDTRLTQTGVTTLTNPVQVRSGVLPGSYTGEHRLAGFWTFGASAMTATVSEGRAVIQGEISQGVYPVTLPSSVDVTFDPGDAQYGRIDLIVIRVYDNLYDSSNRNEAKVEIIKGVPAQAPQPPAVPPRSLVLYEVTVPATVSAGNGGIPWATALNDLRTPVVALGGILPVEGQVHGGAYPGQYQDSGGSLQRWDGSAWVPYPSALGGIAPSGMVTTASYTGQYRDGAGTLQRWDGNAWVPLGGIAPAGTVTTAAYTGQYRDTPNGQLQRWNGTVWAPVVAGPYFVDNSDYGDTTSTTWTSTLAGRATNPLTLNFVAPASRAVVVDFGCRMKSHSADHYAFMALKLMQGGTVVGDLDDEYATIAASPHLISVSTTRRLSNLTPGATYNLTAFFRIHPNTTTLKGGFDNTYIKVDPLP</sequence>
<name>A0ABV3C843_9ACTN</name>
<organism evidence="1 2">
    <name type="scientific">Streptomyces narbonensis</name>
    <dbReference type="NCBI Taxonomy" id="67333"/>
    <lineage>
        <taxon>Bacteria</taxon>
        <taxon>Bacillati</taxon>
        <taxon>Actinomycetota</taxon>
        <taxon>Actinomycetes</taxon>
        <taxon>Kitasatosporales</taxon>
        <taxon>Streptomycetaceae</taxon>
        <taxon>Streptomyces</taxon>
    </lineage>
</organism>
<dbReference type="Proteomes" id="UP001551329">
    <property type="component" value="Unassembled WGS sequence"/>
</dbReference>
<gene>
    <name evidence="1" type="ORF">AB0A88_12515</name>
</gene>
<evidence type="ECO:0000313" key="1">
    <source>
        <dbReference type="EMBL" id="MEU7070951.1"/>
    </source>
</evidence>
<keyword evidence="2" id="KW-1185">Reference proteome</keyword>
<evidence type="ECO:0000313" key="2">
    <source>
        <dbReference type="Proteomes" id="UP001551329"/>
    </source>
</evidence>
<evidence type="ECO:0008006" key="3">
    <source>
        <dbReference type="Google" id="ProtNLM"/>
    </source>
</evidence>
<reference evidence="1 2" key="1">
    <citation type="submission" date="2024-06" db="EMBL/GenBank/DDBJ databases">
        <title>The Natural Products Discovery Center: Release of the First 8490 Sequenced Strains for Exploring Actinobacteria Biosynthetic Diversity.</title>
        <authorList>
            <person name="Kalkreuter E."/>
            <person name="Kautsar S.A."/>
            <person name="Yang D."/>
            <person name="Bader C.D."/>
            <person name="Teijaro C.N."/>
            <person name="Fluegel L."/>
            <person name="Davis C.M."/>
            <person name="Simpson J.R."/>
            <person name="Lauterbach L."/>
            <person name="Steele A.D."/>
            <person name="Gui C."/>
            <person name="Meng S."/>
            <person name="Li G."/>
            <person name="Viehrig K."/>
            <person name="Ye F."/>
            <person name="Su P."/>
            <person name="Kiefer A.F."/>
            <person name="Nichols A."/>
            <person name="Cepeda A.J."/>
            <person name="Yan W."/>
            <person name="Fan B."/>
            <person name="Jiang Y."/>
            <person name="Adhikari A."/>
            <person name="Zheng C.-J."/>
            <person name="Schuster L."/>
            <person name="Cowan T.M."/>
            <person name="Smanski M.J."/>
            <person name="Chevrette M.G."/>
            <person name="De Carvalho L.P.S."/>
            <person name="Shen B."/>
        </authorList>
    </citation>
    <scope>NUCLEOTIDE SEQUENCE [LARGE SCALE GENOMIC DNA]</scope>
    <source>
        <strain evidence="1 2">NPDC045974</strain>
    </source>
</reference>
<accession>A0ABV3C843</accession>
<comment type="caution">
    <text evidence="1">The sequence shown here is derived from an EMBL/GenBank/DDBJ whole genome shotgun (WGS) entry which is preliminary data.</text>
</comment>
<protein>
    <recommendedName>
        <fullName evidence="3">Minor tail protein</fullName>
    </recommendedName>
</protein>
<dbReference type="EMBL" id="JBEZAE010000006">
    <property type="protein sequence ID" value="MEU7070951.1"/>
    <property type="molecule type" value="Genomic_DNA"/>
</dbReference>